<accession>A0A151SCR4</accession>
<dbReference type="InterPro" id="IPR002213">
    <property type="entry name" value="UDP_glucos_trans"/>
</dbReference>
<dbReference type="PROSITE" id="PS00018">
    <property type="entry name" value="EF_HAND_1"/>
    <property type="match status" value="1"/>
</dbReference>
<dbReference type="Gene3D" id="3.40.50.2000">
    <property type="entry name" value="Glycogen Phosphorylase B"/>
    <property type="match status" value="2"/>
</dbReference>
<dbReference type="Pfam" id="PF00201">
    <property type="entry name" value="UDPGT"/>
    <property type="match status" value="1"/>
</dbReference>
<proteinExistence type="inferred from homology"/>
<protein>
    <recommendedName>
        <fullName evidence="4">Glycosyltransferase</fullName>
        <ecNumber evidence="4">2.4.1.-</ecNumber>
    </recommendedName>
</protein>
<keyword evidence="2 3" id="KW-0808">Transferase</keyword>
<evidence type="ECO:0000313" key="5">
    <source>
        <dbReference type="EMBL" id="KYP52551.1"/>
    </source>
</evidence>
<dbReference type="Gramene" id="C.cajan_25083.t">
    <property type="protein sequence ID" value="C.cajan_25083.t"/>
    <property type="gene ID" value="C.cajan_25083"/>
</dbReference>
<dbReference type="GO" id="GO:0080044">
    <property type="term" value="F:quercetin 7-O-glucosyltransferase activity"/>
    <property type="evidence" value="ECO:0007669"/>
    <property type="project" value="TreeGrafter"/>
</dbReference>
<dbReference type="InterPro" id="IPR018247">
    <property type="entry name" value="EF_Hand_1_Ca_BS"/>
</dbReference>
<dbReference type="OrthoDB" id="5835829at2759"/>
<reference evidence="5" key="1">
    <citation type="journal article" date="2012" name="Nat. Biotechnol.">
        <title>Draft genome sequence of pigeonpea (Cajanus cajan), an orphan legume crop of resource-poor farmers.</title>
        <authorList>
            <person name="Varshney R.K."/>
            <person name="Chen W."/>
            <person name="Li Y."/>
            <person name="Bharti A.K."/>
            <person name="Saxena R.K."/>
            <person name="Schlueter J.A."/>
            <person name="Donoghue M.T."/>
            <person name="Azam S."/>
            <person name="Fan G."/>
            <person name="Whaley A.M."/>
            <person name="Farmer A.D."/>
            <person name="Sheridan J."/>
            <person name="Iwata A."/>
            <person name="Tuteja R."/>
            <person name="Penmetsa R.V."/>
            <person name="Wu W."/>
            <person name="Upadhyaya H.D."/>
            <person name="Yang S.P."/>
            <person name="Shah T."/>
            <person name="Saxena K.B."/>
            <person name="Michael T."/>
            <person name="McCombie W.R."/>
            <person name="Yang B."/>
            <person name="Zhang G."/>
            <person name="Yang H."/>
            <person name="Wang J."/>
            <person name="Spillane C."/>
            <person name="Cook D.R."/>
            <person name="May G.D."/>
            <person name="Xu X."/>
            <person name="Jackson S.A."/>
        </authorList>
    </citation>
    <scope>NUCLEOTIDE SEQUENCE [LARGE SCALE GENOMIC DNA]</scope>
</reference>
<dbReference type="FunFam" id="3.40.50.2000:FF:000133">
    <property type="entry name" value="UDP-glycosyltransferase 83A1"/>
    <property type="match status" value="1"/>
</dbReference>
<dbReference type="EMBL" id="KQ483422">
    <property type="protein sequence ID" value="KYP52551.1"/>
    <property type="molecule type" value="Genomic_DNA"/>
</dbReference>
<organism evidence="5 6">
    <name type="scientific">Cajanus cajan</name>
    <name type="common">Pigeon pea</name>
    <name type="synonym">Cajanus indicus</name>
    <dbReference type="NCBI Taxonomy" id="3821"/>
    <lineage>
        <taxon>Eukaryota</taxon>
        <taxon>Viridiplantae</taxon>
        <taxon>Streptophyta</taxon>
        <taxon>Embryophyta</taxon>
        <taxon>Tracheophyta</taxon>
        <taxon>Spermatophyta</taxon>
        <taxon>Magnoliopsida</taxon>
        <taxon>eudicotyledons</taxon>
        <taxon>Gunneridae</taxon>
        <taxon>Pentapetalae</taxon>
        <taxon>rosids</taxon>
        <taxon>fabids</taxon>
        <taxon>Fabales</taxon>
        <taxon>Fabaceae</taxon>
        <taxon>Papilionoideae</taxon>
        <taxon>50 kb inversion clade</taxon>
        <taxon>NPAAA clade</taxon>
        <taxon>indigoferoid/millettioid clade</taxon>
        <taxon>Phaseoleae</taxon>
        <taxon>Cajanus</taxon>
    </lineage>
</organism>
<dbReference type="PANTHER" id="PTHR11926">
    <property type="entry name" value="GLUCOSYL/GLUCURONOSYL TRANSFERASES"/>
    <property type="match status" value="1"/>
</dbReference>
<evidence type="ECO:0000256" key="4">
    <source>
        <dbReference type="RuleBase" id="RU362057"/>
    </source>
</evidence>
<sequence length="458" mass="51602">MNIPTVLALPYPAQGHVNPMMTLSQKLVEHGCKVLFLNTDFNHKRMLSSVVELQEGLDDESLLKLVSIPDGLGPDDDRNDQRKLCETIPRTMPAALEKFIEDIHVKGDHRISFIVADLCMAWALDVGAKLGIKGAVLCPGSATLFALLYNVPRLIHHGIIDSDYGLALTTKKTMRISPSMPEMDTRDFFWLNMGDPIIGNTVVDYLVHCTRSLHLTEWWLCNTTHELEPGTLSYIPKILPIGPLLRSHDNTSASATTKPMGMFWEEDLSCMSWLDQQPHRSVLYVAFGSFTLFNQTQFNELALGLDLTNRPFLWVVRQDNKMVYPNEFLGSKGKIVRWAPQQKVLSHPSIACFVTHCGWNSIMEGLSNGVPLLCWPYFADQLHNKTHICDELKVGLGFDSNENGLVSCKELKMKVDQLLNDDNIKSRSLGLKEKVVNSITKGGRSLENLNRFVKWLKE</sequence>
<gene>
    <name evidence="5" type="ORF">KK1_025505</name>
</gene>
<dbReference type="PANTHER" id="PTHR11926:SF1530">
    <property type="entry name" value="EF-HAND DOMAIN-CONTAINING PROTEIN"/>
    <property type="match status" value="1"/>
</dbReference>
<dbReference type="EC" id="2.4.1.-" evidence="4"/>
<dbReference type="CDD" id="cd03784">
    <property type="entry name" value="GT1_Gtf-like"/>
    <property type="match status" value="1"/>
</dbReference>
<dbReference type="AlphaFoldDB" id="A0A151SCR4"/>
<dbReference type="InterPro" id="IPR035595">
    <property type="entry name" value="UDP_glycos_trans_CS"/>
</dbReference>
<dbReference type="FunFam" id="3.40.50.2000:FF:000061">
    <property type="entry name" value="UDP-glycosyltransferase 83A1"/>
    <property type="match status" value="1"/>
</dbReference>
<evidence type="ECO:0000313" key="6">
    <source>
        <dbReference type="Proteomes" id="UP000075243"/>
    </source>
</evidence>
<comment type="similarity">
    <text evidence="1 3">Belongs to the UDP-glycosyltransferase family.</text>
</comment>
<keyword evidence="6" id="KW-1185">Reference proteome</keyword>
<dbReference type="OMA" id="KIRWVIV"/>
<dbReference type="SUPFAM" id="SSF53756">
    <property type="entry name" value="UDP-Glycosyltransferase/glycogen phosphorylase"/>
    <property type="match status" value="1"/>
</dbReference>
<name>A0A151SCR4_CAJCA</name>
<evidence type="ECO:0000256" key="3">
    <source>
        <dbReference type="RuleBase" id="RU003718"/>
    </source>
</evidence>
<dbReference type="PROSITE" id="PS00375">
    <property type="entry name" value="UDPGT"/>
    <property type="match status" value="1"/>
</dbReference>
<dbReference type="Proteomes" id="UP000075243">
    <property type="component" value="Unassembled WGS sequence"/>
</dbReference>
<keyword evidence="3" id="KW-0328">Glycosyltransferase</keyword>
<evidence type="ECO:0000256" key="2">
    <source>
        <dbReference type="ARBA" id="ARBA00022679"/>
    </source>
</evidence>
<dbReference type="GO" id="GO:0080043">
    <property type="term" value="F:quercetin 3-O-glucosyltransferase activity"/>
    <property type="evidence" value="ECO:0007669"/>
    <property type="project" value="TreeGrafter"/>
</dbReference>
<evidence type="ECO:0000256" key="1">
    <source>
        <dbReference type="ARBA" id="ARBA00009995"/>
    </source>
</evidence>